<reference evidence="1" key="1">
    <citation type="submission" date="2020-06" db="EMBL/GenBank/DDBJ databases">
        <authorList>
            <person name="Li T."/>
            <person name="Hu X."/>
            <person name="Zhang T."/>
            <person name="Song X."/>
            <person name="Zhang H."/>
            <person name="Dai N."/>
            <person name="Sheng W."/>
            <person name="Hou X."/>
            <person name="Wei L."/>
        </authorList>
    </citation>
    <scope>NUCLEOTIDE SEQUENCE</scope>
    <source>
        <strain evidence="1">3651</strain>
        <tissue evidence="1">Leaf</tissue>
    </source>
</reference>
<sequence>METGSTPYCSRVHKGKGPLFFNTLARGTLEAEFDALLECSIESPHEGPAFFASRGPLFLGNEAKTEMQADRINRLPNTWRLVFPTGKCRTKAQFLVVDRWMNILNSLSLQCSYWRYDRGNIEVYIQNLEDKIRQADPAYVNLNEELSLTR</sequence>
<dbReference type="EMBL" id="JACGWO010000003">
    <property type="protein sequence ID" value="KAK4433472.1"/>
    <property type="molecule type" value="Genomic_DNA"/>
</dbReference>
<gene>
    <name evidence="1" type="ORF">Salat_1109500</name>
</gene>
<keyword evidence="2" id="KW-1185">Reference proteome</keyword>
<dbReference type="AlphaFoldDB" id="A0AAE2CT29"/>
<evidence type="ECO:0000313" key="1">
    <source>
        <dbReference type="EMBL" id="KAK4433472.1"/>
    </source>
</evidence>
<comment type="caution">
    <text evidence="1">The sequence shown here is derived from an EMBL/GenBank/DDBJ whole genome shotgun (WGS) entry which is preliminary data.</text>
</comment>
<reference evidence="1" key="2">
    <citation type="journal article" date="2024" name="Plant">
        <title>Genomic evolution and insights into agronomic trait innovations of Sesamum species.</title>
        <authorList>
            <person name="Miao H."/>
            <person name="Wang L."/>
            <person name="Qu L."/>
            <person name="Liu H."/>
            <person name="Sun Y."/>
            <person name="Le M."/>
            <person name="Wang Q."/>
            <person name="Wei S."/>
            <person name="Zheng Y."/>
            <person name="Lin W."/>
            <person name="Duan Y."/>
            <person name="Cao H."/>
            <person name="Xiong S."/>
            <person name="Wang X."/>
            <person name="Wei L."/>
            <person name="Li C."/>
            <person name="Ma Q."/>
            <person name="Ju M."/>
            <person name="Zhao R."/>
            <person name="Li G."/>
            <person name="Mu C."/>
            <person name="Tian Q."/>
            <person name="Mei H."/>
            <person name="Zhang T."/>
            <person name="Gao T."/>
            <person name="Zhang H."/>
        </authorList>
    </citation>
    <scope>NUCLEOTIDE SEQUENCE</scope>
    <source>
        <strain evidence="1">3651</strain>
    </source>
</reference>
<evidence type="ECO:0000313" key="2">
    <source>
        <dbReference type="Proteomes" id="UP001293254"/>
    </source>
</evidence>
<proteinExistence type="predicted"/>
<accession>A0AAE2CT29</accession>
<protein>
    <submittedName>
        <fullName evidence="1">Uncharacterized protein</fullName>
    </submittedName>
</protein>
<dbReference type="Proteomes" id="UP001293254">
    <property type="component" value="Unassembled WGS sequence"/>
</dbReference>
<name>A0AAE2CT29_9LAMI</name>
<organism evidence="1 2">
    <name type="scientific">Sesamum alatum</name>
    <dbReference type="NCBI Taxonomy" id="300844"/>
    <lineage>
        <taxon>Eukaryota</taxon>
        <taxon>Viridiplantae</taxon>
        <taxon>Streptophyta</taxon>
        <taxon>Embryophyta</taxon>
        <taxon>Tracheophyta</taxon>
        <taxon>Spermatophyta</taxon>
        <taxon>Magnoliopsida</taxon>
        <taxon>eudicotyledons</taxon>
        <taxon>Gunneridae</taxon>
        <taxon>Pentapetalae</taxon>
        <taxon>asterids</taxon>
        <taxon>lamiids</taxon>
        <taxon>Lamiales</taxon>
        <taxon>Pedaliaceae</taxon>
        <taxon>Sesamum</taxon>
    </lineage>
</organism>